<name>A0A1Y1S2L6_9SPIO</name>
<organism evidence="8 9">
    <name type="scientific">Marispirochaeta aestuarii</name>
    <dbReference type="NCBI Taxonomy" id="1963862"/>
    <lineage>
        <taxon>Bacteria</taxon>
        <taxon>Pseudomonadati</taxon>
        <taxon>Spirochaetota</taxon>
        <taxon>Spirochaetia</taxon>
        <taxon>Spirochaetales</taxon>
        <taxon>Spirochaetaceae</taxon>
        <taxon>Marispirochaeta</taxon>
    </lineage>
</organism>
<keyword evidence="3 8" id="KW-0238">DNA-binding</keyword>
<feature type="domain" description="Response regulatory" evidence="7">
    <location>
        <begin position="4"/>
        <end position="120"/>
    </location>
</feature>
<dbReference type="STRING" id="1963862.B4O97_03005"/>
<evidence type="ECO:0000256" key="3">
    <source>
        <dbReference type="ARBA" id="ARBA00023125"/>
    </source>
</evidence>
<sequence length="217" mass="24592">MKKRIVIIDDHPIVRQGFTQLINQEDDLIVVGEAEDAAGAFELIEKLQPDLALIDLSLKNSNGIELIKDLSRIYPDFLMLVISLHEESVYAERSLRAGAKGFIMKAEATENVMTAIRAVLRGDIYLSDSMRNRLLHSITSGGNLRKDKKIEEYLSDRELQVLQAVGRGESTKTIAEDLNLSIKTIETYKSHLKQKLSLKNSTELMQYAVEWYLTNVR</sequence>
<dbReference type="SUPFAM" id="SSF46894">
    <property type="entry name" value="C-terminal effector domain of the bipartite response regulators"/>
    <property type="match status" value="1"/>
</dbReference>
<dbReference type="InterPro" id="IPR000792">
    <property type="entry name" value="Tscrpt_reg_LuxR_C"/>
</dbReference>
<evidence type="ECO:0000259" key="7">
    <source>
        <dbReference type="PROSITE" id="PS50110"/>
    </source>
</evidence>
<evidence type="ECO:0000313" key="9">
    <source>
        <dbReference type="Proteomes" id="UP000192343"/>
    </source>
</evidence>
<dbReference type="EMBL" id="MWQY01000003">
    <property type="protein sequence ID" value="ORC37174.1"/>
    <property type="molecule type" value="Genomic_DNA"/>
</dbReference>
<dbReference type="PANTHER" id="PTHR43214">
    <property type="entry name" value="TWO-COMPONENT RESPONSE REGULATOR"/>
    <property type="match status" value="1"/>
</dbReference>
<dbReference type="Proteomes" id="UP000192343">
    <property type="component" value="Unassembled WGS sequence"/>
</dbReference>
<reference evidence="8 9" key="1">
    <citation type="submission" date="2017-03" db="EMBL/GenBank/DDBJ databases">
        <title>Draft Genome sequence of Marispirochaeta sp. strain JC444.</title>
        <authorList>
            <person name="Shivani Y."/>
            <person name="Subhash Y."/>
            <person name="Sasikala C."/>
            <person name="Ramana C."/>
        </authorList>
    </citation>
    <scope>NUCLEOTIDE SEQUENCE [LARGE SCALE GENOMIC DNA]</scope>
    <source>
        <strain evidence="8 9">JC444</strain>
    </source>
</reference>
<evidence type="ECO:0000256" key="1">
    <source>
        <dbReference type="ARBA" id="ARBA00022553"/>
    </source>
</evidence>
<keyword evidence="4" id="KW-0804">Transcription</keyword>
<evidence type="ECO:0000313" key="8">
    <source>
        <dbReference type="EMBL" id="ORC37174.1"/>
    </source>
</evidence>
<dbReference type="GO" id="GO:0003677">
    <property type="term" value="F:DNA binding"/>
    <property type="evidence" value="ECO:0007669"/>
    <property type="project" value="UniProtKB-KW"/>
</dbReference>
<dbReference type="InterPro" id="IPR001789">
    <property type="entry name" value="Sig_transdc_resp-reg_receiver"/>
</dbReference>
<evidence type="ECO:0000256" key="5">
    <source>
        <dbReference type="PROSITE-ProRule" id="PRU00169"/>
    </source>
</evidence>
<keyword evidence="9" id="KW-1185">Reference proteome</keyword>
<comment type="caution">
    <text evidence="8">The sequence shown here is derived from an EMBL/GenBank/DDBJ whole genome shotgun (WGS) entry which is preliminary data.</text>
</comment>
<dbReference type="InterPro" id="IPR039420">
    <property type="entry name" value="WalR-like"/>
</dbReference>
<gene>
    <name evidence="8" type="ORF">B4O97_03005</name>
</gene>
<dbReference type="SMART" id="SM00421">
    <property type="entry name" value="HTH_LUXR"/>
    <property type="match status" value="1"/>
</dbReference>
<dbReference type="InterPro" id="IPR016032">
    <property type="entry name" value="Sig_transdc_resp-reg_C-effctor"/>
</dbReference>
<dbReference type="InterPro" id="IPR011006">
    <property type="entry name" value="CheY-like_superfamily"/>
</dbReference>
<dbReference type="SUPFAM" id="SSF52172">
    <property type="entry name" value="CheY-like"/>
    <property type="match status" value="1"/>
</dbReference>
<dbReference type="Gene3D" id="3.40.50.2300">
    <property type="match status" value="1"/>
</dbReference>
<dbReference type="SMART" id="SM00448">
    <property type="entry name" value="REC"/>
    <property type="match status" value="1"/>
</dbReference>
<protein>
    <submittedName>
        <fullName evidence="8">DNA-binding response regulator</fullName>
    </submittedName>
</protein>
<dbReference type="AlphaFoldDB" id="A0A1Y1S2L6"/>
<dbReference type="OrthoDB" id="9779069at2"/>
<accession>A0A1Y1S2L6</accession>
<dbReference type="PANTHER" id="PTHR43214:SF41">
    <property type="entry name" value="NITRATE_NITRITE RESPONSE REGULATOR PROTEIN NARP"/>
    <property type="match status" value="1"/>
</dbReference>
<dbReference type="Pfam" id="PF00196">
    <property type="entry name" value="GerE"/>
    <property type="match status" value="1"/>
</dbReference>
<dbReference type="PRINTS" id="PR00038">
    <property type="entry name" value="HTHLUXR"/>
</dbReference>
<dbReference type="PROSITE" id="PS50110">
    <property type="entry name" value="RESPONSE_REGULATORY"/>
    <property type="match status" value="1"/>
</dbReference>
<keyword evidence="2" id="KW-0805">Transcription regulation</keyword>
<dbReference type="CDD" id="cd17535">
    <property type="entry name" value="REC_NarL-like"/>
    <property type="match status" value="1"/>
</dbReference>
<dbReference type="PROSITE" id="PS50043">
    <property type="entry name" value="HTH_LUXR_2"/>
    <property type="match status" value="1"/>
</dbReference>
<feature type="modified residue" description="4-aspartylphosphate" evidence="5">
    <location>
        <position position="55"/>
    </location>
</feature>
<feature type="domain" description="HTH luxR-type" evidence="6">
    <location>
        <begin position="147"/>
        <end position="212"/>
    </location>
</feature>
<evidence type="ECO:0000259" key="6">
    <source>
        <dbReference type="PROSITE" id="PS50043"/>
    </source>
</evidence>
<evidence type="ECO:0000256" key="2">
    <source>
        <dbReference type="ARBA" id="ARBA00023015"/>
    </source>
</evidence>
<dbReference type="RefSeq" id="WP_083048204.1">
    <property type="nucleotide sequence ID" value="NZ_CAXXQO010000002.1"/>
</dbReference>
<dbReference type="GO" id="GO:0000160">
    <property type="term" value="P:phosphorelay signal transduction system"/>
    <property type="evidence" value="ECO:0007669"/>
    <property type="project" value="InterPro"/>
</dbReference>
<dbReference type="PROSITE" id="PS00622">
    <property type="entry name" value="HTH_LUXR_1"/>
    <property type="match status" value="1"/>
</dbReference>
<dbReference type="Pfam" id="PF00072">
    <property type="entry name" value="Response_reg"/>
    <property type="match status" value="1"/>
</dbReference>
<keyword evidence="1 5" id="KW-0597">Phosphoprotein</keyword>
<evidence type="ECO:0000256" key="4">
    <source>
        <dbReference type="ARBA" id="ARBA00023163"/>
    </source>
</evidence>
<dbReference type="CDD" id="cd06170">
    <property type="entry name" value="LuxR_C_like"/>
    <property type="match status" value="1"/>
</dbReference>
<dbReference type="InterPro" id="IPR058245">
    <property type="entry name" value="NreC/VraR/RcsB-like_REC"/>
</dbReference>
<proteinExistence type="predicted"/>
<dbReference type="GO" id="GO:0006355">
    <property type="term" value="P:regulation of DNA-templated transcription"/>
    <property type="evidence" value="ECO:0007669"/>
    <property type="project" value="InterPro"/>
</dbReference>